<dbReference type="InterPro" id="IPR002018">
    <property type="entry name" value="CarbesteraseB"/>
</dbReference>
<dbReference type="EMBL" id="CP144521">
    <property type="protein sequence ID" value="WWC68545.1"/>
    <property type="molecule type" value="Genomic_DNA"/>
</dbReference>
<dbReference type="PANTHER" id="PTHR45570:SF1">
    <property type="entry name" value="CARBOXYLIC ESTER HYDROLASE"/>
    <property type="match status" value="1"/>
</dbReference>
<sequence>MTILFISLSILIFIRIISSQSIWDNSNRISDDELCLISILGITVKGLLTNEGACRYTVKYGISKRWKESYSTLNDLNDQQSFNNLPPSCPQKEGTYVSGDYQSEDCLFAIIYSPSSINSLLKLPILVWIHGGSYTAGSASSPGLDGSKLAIRGNMIVIILQYRLGILGFLPPYSSDSWSDPNLGLRDVILALKSIQNGIEFVGGDKDKVTIGGQSSGASIARALLGAPEAKGLFRAAILQSDPMSYGNSPNDITSKLRDLYYSQEPLKSCTNIECLENVPHASIIAAQDDLTLSAPMLIKGIPLPMVIRPTFDNPTLPSDPTLSLFSNPTSLPLWNISILLTTVKNEAGSAVSDLFPNPVPLSFDTYYATLSASINTYRANQLATSKEYALLDNTGFGKGGDEFREKYETAATDGIWKCPNRDVASIWRKNGGNVWVGEWTKGSTYPSNKDHAYCTIKGKVCHEDDIYPTFGNSPNTTIETTSIEDEVLSYWSNFIINLDPSSSINEQTIRHESIKNWFGWLWSPKKSFQSPSLRASSEWSMYRSFEDVFTIGGGQASSCPEGFWGKKVEYDWQIYGQ</sequence>
<reference evidence="4" key="4">
    <citation type="submission" date="2024-02" db="EMBL/GenBank/DDBJ databases">
        <title>Comparative genomics of Cryptococcus and Kwoniella reveals pathogenesis evolution and contrasting modes of karyotype evolution via chromosome fusion or intercentromeric recombination.</title>
        <authorList>
            <person name="Coelho M.A."/>
            <person name="David-Palma M."/>
            <person name="Shea T."/>
            <person name="Bowers K."/>
            <person name="McGinley-Smith S."/>
            <person name="Mohammad A.W."/>
            <person name="Gnirke A."/>
            <person name="Yurkov A.M."/>
            <person name="Nowrousian M."/>
            <person name="Sun S."/>
            <person name="Cuomo C.A."/>
            <person name="Heitman J."/>
        </authorList>
    </citation>
    <scope>NUCLEOTIDE SEQUENCE</scope>
    <source>
        <strain evidence="4">CBS 10737</strain>
    </source>
</reference>
<dbReference type="Pfam" id="PF00135">
    <property type="entry name" value="COesterase"/>
    <property type="match status" value="1"/>
</dbReference>
<dbReference type="STRING" id="1296096.A0A1B9I5H1"/>
<dbReference type="RefSeq" id="XP_019011988.1">
    <property type="nucleotide sequence ID" value="XM_019154585.1"/>
</dbReference>
<evidence type="ECO:0000256" key="1">
    <source>
        <dbReference type="SAM" id="SignalP"/>
    </source>
</evidence>
<feature type="signal peptide" evidence="1">
    <location>
        <begin position="1"/>
        <end position="19"/>
    </location>
</feature>
<keyword evidence="1" id="KW-0732">Signal</keyword>
<name>A0A1B9I5H1_9TREE</name>
<dbReference type="PANTHER" id="PTHR45570">
    <property type="entry name" value="CARBOXYLIC ESTER HYDROLASE"/>
    <property type="match status" value="1"/>
</dbReference>
<evidence type="ECO:0000259" key="2">
    <source>
        <dbReference type="Pfam" id="PF00135"/>
    </source>
</evidence>
<protein>
    <recommendedName>
        <fullName evidence="2">Carboxylesterase type B domain-containing protein</fullName>
    </recommendedName>
</protein>
<evidence type="ECO:0000313" key="4">
    <source>
        <dbReference type="EMBL" id="WWC68545.1"/>
    </source>
</evidence>
<dbReference type="Proteomes" id="UP000094020">
    <property type="component" value="Chromosome 3"/>
</dbReference>
<keyword evidence="5" id="KW-1185">Reference proteome</keyword>
<evidence type="ECO:0000313" key="3">
    <source>
        <dbReference type="EMBL" id="OCF50769.1"/>
    </source>
</evidence>
<dbReference type="EMBL" id="KI894009">
    <property type="protein sequence ID" value="OCF50769.1"/>
    <property type="molecule type" value="Genomic_DNA"/>
</dbReference>
<dbReference type="GeneID" id="30171194"/>
<dbReference type="SUPFAM" id="SSF53474">
    <property type="entry name" value="alpha/beta-Hydrolases"/>
    <property type="match status" value="1"/>
</dbReference>
<feature type="domain" description="Carboxylesterase type B" evidence="2">
    <location>
        <begin position="78"/>
        <end position="506"/>
    </location>
</feature>
<gene>
    <name evidence="3" type="ORF">I206_02825</name>
    <name evidence="4" type="ORF">I206_102474</name>
</gene>
<dbReference type="InterPro" id="IPR029058">
    <property type="entry name" value="AB_hydrolase_fold"/>
</dbReference>
<dbReference type="Gene3D" id="3.40.50.1820">
    <property type="entry name" value="alpha/beta hydrolase"/>
    <property type="match status" value="1"/>
</dbReference>
<organism evidence="3">
    <name type="scientific">Kwoniella pini CBS 10737</name>
    <dbReference type="NCBI Taxonomy" id="1296096"/>
    <lineage>
        <taxon>Eukaryota</taxon>
        <taxon>Fungi</taxon>
        <taxon>Dikarya</taxon>
        <taxon>Basidiomycota</taxon>
        <taxon>Agaricomycotina</taxon>
        <taxon>Tremellomycetes</taxon>
        <taxon>Tremellales</taxon>
        <taxon>Cryptococcaceae</taxon>
        <taxon>Kwoniella</taxon>
    </lineage>
</organism>
<reference evidence="4" key="2">
    <citation type="submission" date="2013-07" db="EMBL/GenBank/DDBJ databases">
        <authorList>
            <consortium name="The Broad Institute Genome Sequencing Platform"/>
            <person name="Cuomo C."/>
            <person name="Litvintseva A."/>
            <person name="Chen Y."/>
            <person name="Heitman J."/>
            <person name="Sun S."/>
            <person name="Springer D."/>
            <person name="Dromer F."/>
            <person name="Young S.K."/>
            <person name="Zeng Q."/>
            <person name="Gargeya S."/>
            <person name="Fitzgerald M."/>
            <person name="Abouelleil A."/>
            <person name="Alvarado L."/>
            <person name="Berlin A.M."/>
            <person name="Chapman S.B."/>
            <person name="Dewar J."/>
            <person name="Goldberg J."/>
            <person name="Griggs A."/>
            <person name="Gujja S."/>
            <person name="Hansen M."/>
            <person name="Howarth C."/>
            <person name="Imamovic A."/>
            <person name="Larimer J."/>
            <person name="McCowan C."/>
            <person name="Murphy C."/>
            <person name="Pearson M."/>
            <person name="Priest M."/>
            <person name="Roberts A."/>
            <person name="Saif S."/>
            <person name="Shea T."/>
            <person name="Sykes S."/>
            <person name="Wortman J."/>
            <person name="Nusbaum C."/>
            <person name="Birren B."/>
        </authorList>
    </citation>
    <scope>NUCLEOTIDE SEQUENCE</scope>
    <source>
        <strain evidence="4">CBS 10737</strain>
    </source>
</reference>
<evidence type="ECO:0000313" key="5">
    <source>
        <dbReference type="Proteomes" id="UP000094020"/>
    </source>
</evidence>
<reference evidence="3" key="3">
    <citation type="submission" date="2016-07" db="EMBL/GenBank/DDBJ databases">
        <title>Evolution of pathogenesis and genome organization in the Tremellales.</title>
        <authorList>
            <person name="Cuomo C."/>
            <person name="Litvintseva A."/>
            <person name="Heitman J."/>
            <person name="Chen Y."/>
            <person name="Sun S."/>
            <person name="Springer D."/>
            <person name="Dromer F."/>
            <person name="Young S."/>
            <person name="Zeng Q."/>
            <person name="Chapman S."/>
            <person name="Gujja S."/>
            <person name="Saif S."/>
            <person name="Birren B."/>
        </authorList>
    </citation>
    <scope>NUCLEOTIDE SEQUENCE</scope>
    <source>
        <strain evidence="3">CBS 10737</strain>
    </source>
</reference>
<reference evidence="3" key="1">
    <citation type="submission" date="2013-07" db="EMBL/GenBank/DDBJ databases">
        <title>The Genome Sequence of Cryptococcus pinus CBS10737.</title>
        <authorList>
            <consortium name="The Broad Institute Genome Sequencing Platform"/>
            <person name="Cuomo C."/>
            <person name="Litvintseva A."/>
            <person name="Chen Y."/>
            <person name="Heitman J."/>
            <person name="Sun S."/>
            <person name="Springer D."/>
            <person name="Dromer F."/>
            <person name="Young S.K."/>
            <person name="Zeng Q."/>
            <person name="Gargeya S."/>
            <person name="Fitzgerald M."/>
            <person name="Abouelleil A."/>
            <person name="Alvarado L."/>
            <person name="Berlin A.M."/>
            <person name="Chapman S.B."/>
            <person name="Dewar J."/>
            <person name="Goldberg J."/>
            <person name="Griggs A."/>
            <person name="Gujja S."/>
            <person name="Hansen M."/>
            <person name="Howarth C."/>
            <person name="Imamovic A."/>
            <person name="Larimer J."/>
            <person name="McCowan C."/>
            <person name="Murphy C."/>
            <person name="Pearson M."/>
            <person name="Priest M."/>
            <person name="Roberts A."/>
            <person name="Saif S."/>
            <person name="Shea T."/>
            <person name="Sykes S."/>
            <person name="Wortman J."/>
            <person name="Nusbaum C."/>
            <person name="Birren B."/>
        </authorList>
    </citation>
    <scope>NUCLEOTIDE SEQUENCE [LARGE SCALE GENOMIC DNA]</scope>
    <source>
        <strain evidence="3">CBS 10737</strain>
    </source>
</reference>
<dbReference type="AlphaFoldDB" id="A0A1B9I5H1"/>
<proteinExistence type="predicted"/>
<dbReference type="OrthoDB" id="408631at2759"/>
<feature type="chain" id="PRO_5008628352" description="Carboxylesterase type B domain-containing protein" evidence="1">
    <location>
        <begin position="20"/>
        <end position="578"/>
    </location>
</feature>
<dbReference type="KEGG" id="kpin:30171194"/>
<accession>A0A1B9I5H1</accession>